<evidence type="ECO:0000313" key="13">
    <source>
        <dbReference type="EMBL" id="KAA3519314.1"/>
    </source>
</evidence>
<comment type="similarity">
    <text evidence="9">Belongs to the GSP H family.</text>
</comment>
<dbReference type="RefSeq" id="WP_060717994.1">
    <property type="nucleotide sequence ID" value="NZ_CP055265.1"/>
</dbReference>
<keyword evidence="8 11" id="KW-0472">Membrane</keyword>
<name>A0A368NXB6_AGRVI</name>
<comment type="caution">
    <text evidence="13">The sequence shown here is derived from an EMBL/GenBank/DDBJ whole genome shotgun (WGS) entry which is preliminary data.</text>
</comment>
<evidence type="ECO:0000313" key="14">
    <source>
        <dbReference type="EMBL" id="MVA59466.1"/>
    </source>
</evidence>
<dbReference type="InterPro" id="IPR022346">
    <property type="entry name" value="T2SS_GspH"/>
</dbReference>
<evidence type="ECO:0000256" key="2">
    <source>
        <dbReference type="ARBA" id="ARBA00021549"/>
    </source>
</evidence>
<protein>
    <recommendedName>
        <fullName evidence="2">Type II secretion system protein H</fullName>
    </recommendedName>
    <alternativeName>
        <fullName evidence="10">General secretion pathway protein H</fullName>
    </alternativeName>
</protein>
<dbReference type="GO" id="GO:0015628">
    <property type="term" value="P:protein secretion by the type II secretion system"/>
    <property type="evidence" value="ECO:0007669"/>
    <property type="project" value="InterPro"/>
</dbReference>
<evidence type="ECO:0000256" key="11">
    <source>
        <dbReference type="SAM" id="Phobius"/>
    </source>
</evidence>
<feature type="domain" description="General secretion pathway GspH" evidence="12">
    <location>
        <begin position="50"/>
        <end position="142"/>
    </location>
</feature>
<dbReference type="GO" id="GO:0015627">
    <property type="term" value="C:type II protein secretion system complex"/>
    <property type="evidence" value="ECO:0007669"/>
    <property type="project" value="InterPro"/>
</dbReference>
<accession>A0A368NXB6</accession>
<evidence type="ECO:0000256" key="8">
    <source>
        <dbReference type="ARBA" id="ARBA00023136"/>
    </source>
</evidence>
<keyword evidence="7 11" id="KW-1133">Transmembrane helix</keyword>
<evidence type="ECO:0000256" key="1">
    <source>
        <dbReference type="ARBA" id="ARBA00004377"/>
    </source>
</evidence>
<evidence type="ECO:0000313" key="15">
    <source>
        <dbReference type="Proteomes" id="UP000436911"/>
    </source>
</evidence>
<dbReference type="GO" id="GO:0005886">
    <property type="term" value="C:plasma membrane"/>
    <property type="evidence" value="ECO:0007669"/>
    <property type="project" value="UniProtKB-SubCell"/>
</dbReference>
<evidence type="ECO:0000256" key="7">
    <source>
        <dbReference type="ARBA" id="ARBA00022989"/>
    </source>
</evidence>
<keyword evidence="4" id="KW-0488">Methylation</keyword>
<dbReference type="SUPFAM" id="SSF54523">
    <property type="entry name" value="Pili subunits"/>
    <property type="match status" value="1"/>
</dbReference>
<organism evidence="13 15">
    <name type="scientific">Agrobacterium vitis</name>
    <name type="common">Rhizobium vitis</name>
    <dbReference type="NCBI Taxonomy" id="373"/>
    <lineage>
        <taxon>Bacteria</taxon>
        <taxon>Pseudomonadati</taxon>
        <taxon>Pseudomonadota</taxon>
        <taxon>Alphaproteobacteria</taxon>
        <taxon>Hyphomicrobiales</taxon>
        <taxon>Rhizobiaceae</taxon>
        <taxon>Rhizobium/Agrobacterium group</taxon>
        <taxon>Agrobacterium</taxon>
    </lineage>
</organism>
<dbReference type="GeneID" id="60681489"/>
<feature type="transmembrane region" description="Helical" evidence="11">
    <location>
        <begin position="20"/>
        <end position="38"/>
    </location>
</feature>
<dbReference type="Gene3D" id="3.30.700.10">
    <property type="entry name" value="Glycoprotein, Type 4 Pilin"/>
    <property type="match status" value="1"/>
</dbReference>
<keyword evidence="6 11" id="KW-0812">Transmembrane</keyword>
<proteinExistence type="inferred from homology"/>
<dbReference type="InterPro" id="IPR045584">
    <property type="entry name" value="Pilin-like"/>
</dbReference>
<dbReference type="EMBL" id="WPHU01000021">
    <property type="protein sequence ID" value="MVA59466.1"/>
    <property type="molecule type" value="Genomic_DNA"/>
</dbReference>
<reference evidence="14 16" key="2">
    <citation type="submission" date="2019-12" db="EMBL/GenBank/DDBJ databases">
        <title>Whole-genome sequencing of Allorhizobium vitis.</title>
        <authorList>
            <person name="Gan H.M."/>
            <person name="Szegedi E."/>
            <person name="Burr T."/>
            <person name="Savka M.A."/>
        </authorList>
    </citation>
    <scope>NUCLEOTIDE SEQUENCE [LARGE SCALE GENOMIC DNA]</scope>
    <source>
        <strain evidence="14 16">CG415</strain>
    </source>
</reference>
<sequence>MSFSVGSRLARSENDGFSLLEMLVVMVIVSLAVGLVSFQKSRKTQSVADTARAIVSVLNNARMDAVMRKTEVNVEVDLQTRTVSKKGQASWQVQIPDNVALEVRTADEFKHGNSRRIILFLPDGTSSGGRIRLQNGSAAVSVETLWLTGLSTYDETH</sequence>
<evidence type="ECO:0000256" key="5">
    <source>
        <dbReference type="ARBA" id="ARBA00022519"/>
    </source>
</evidence>
<keyword evidence="3" id="KW-1003">Cell membrane</keyword>
<gene>
    <name evidence="13" type="primary">gspH</name>
    <name evidence="13" type="ORF">DXT89_26125</name>
    <name evidence="14" type="ORF">GOZ88_25595</name>
</gene>
<evidence type="ECO:0000256" key="3">
    <source>
        <dbReference type="ARBA" id="ARBA00022475"/>
    </source>
</evidence>
<dbReference type="EMBL" id="QUSG01000036">
    <property type="protein sequence ID" value="KAA3519314.1"/>
    <property type="molecule type" value="Genomic_DNA"/>
</dbReference>
<dbReference type="AlphaFoldDB" id="A0A368NXB6"/>
<evidence type="ECO:0000256" key="10">
    <source>
        <dbReference type="ARBA" id="ARBA00030775"/>
    </source>
</evidence>
<dbReference type="OrthoDB" id="8481584at2"/>
<reference evidence="13 15" key="1">
    <citation type="submission" date="2018-08" db="EMBL/GenBank/DDBJ databases">
        <title>Genome sequencing of Agrobacterium vitis strain ICMP 10754.</title>
        <authorList>
            <person name="Visnovsky S.B."/>
            <person name="Pitman A.R."/>
        </authorList>
    </citation>
    <scope>NUCLEOTIDE SEQUENCE [LARGE SCALE GENOMIC DNA]</scope>
    <source>
        <strain evidence="13 15">ICMP 10754</strain>
    </source>
</reference>
<comment type="subcellular location">
    <subcellularLocation>
        <location evidence="1">Cell inner membrane</location>
        <topology evidence="1">Single-pass membrane protein</topology>
    </subcellularLocation>
</comment>
<evidence type="ECO:0000256" key="6">
    <source>
        <dbReference type="ARBA" id="ARBA00022692"/>
    </source>
</evidence>
<evidence type="ECO:0000256" key="9">
    <source>
        <dbReference type="ARBA" id="ARBA00025772"/>
    </source>
</evidence>
<evidence type="ECO:0000259" key="12">
    <source>
        <dbReference type="Pfam" id="PF12019"/>
    </source>
</evidence>
<evidence type="ECO:0000256" key="4">
    <source>
        <dbReference type="ARBA" id="ARBA00022481"/>
    </source>
</evidence>
<dbReference type="Proteomes" id="UP000436911">
    <property type="component" value="Unassembled WGS sequence"/>
</dbReference>
<dbReference type="Proteomes" id="UP000440716">
    <property type="component" value="Unassembled WGS sequence"/>
</dbReference>
<dbReference type="InterPro" id="IPR012902">
    <property type="entry name" value="N_methyl_site"/>
</dbReference>
<dbReference type="NCBIfam" id="TIGR02532">
    <property type="entry name" value="IV_pilin_GFxxxE"/>
    <property type="match status" value="1"/>
</dbReference>
<keyword evidence="5" id="KW-0997">Cell inner membrane</keyword>
<dbReference type="Pfam" id="PF12019">
    <property type="entry name" value="GspH"/>
    <property type="match status" value="1"/>
</dbReference>
<evidence type="ECO:0000313" key="16">
    <source>
        <dbReference type="Proteomes" id="UP000440716"/>
    </source>
</evidence>
<dbReference type="Pfam" id="PF07963">
    <property type="entry name" value="N_methyl"/>
    <property type="match status" value="1"/>
</dbReference>